<protein>
    <submittedName>
        <fullName evidence="2">Uncharacterized protein</fullName>
    </submittedName>
</protein>
<dbReference type="EMBL" id="SHLA01000001">
    <property type="protein sequence ID" value="RZU62209.1"/>
    <property type="molecule type" value="Genomic_DNA"/>
</dbReference>
<organism evidence="2 3">
    <name type="scientific">Zhihengliuella halotolerans</name>
    <dbReference type="NCBI Taxonomy" id="370736"/>
    <lineage>
        <taxon>Bacteria</taxon>
        <taxon>Bacillati</taxon>
        <taxon>Actinomycetota</taxon>
        <taxon>Actinomycetes</taxon>
        <taxon>Micrococcales</taxon>
        <taxon>Micrococcaceae</taxon>
        <taxon>Zhihengliuella</taxon>
    </lineage>
</organism>
<sequence length="98" mass="10395">MMSTDPYIEPDDDEPGAPPLDGRDSQPGTGGSQDEPSTLDEEDPLRDALDPIDGDLLLPPPIPDTPRPDPDELPDGSGEETARGAEGPNDEEERFDAG</sequence>
<evidence type="ECO:0000313" key="3">
    <source>
        <dbReference type="Proteomes" id="UP000292685"/>
    </source>
</evidence>
<reference evidence="2 3" key="1">
    <citation type="submission" date="2019-02" db="EMBL/GenBank/DDBJ databases">
        <title>Sequencing the genomes of 1000 actinobacteria strains.</title>
        <authorList>
            <person name="Klenk H.-P."/>
        </authorList>
    </citation>
    <scope>NUCLEOTIDE SEQUENCE [LARGE SCALE GENOMIC DNA]</scope>
    <source>
        <strain evidence="2 3">DSM 17364</strain>
    </source>
</reference>
<name>A0A4Q8AF26_9MICC</name>
<feature type="compositionally biased region" description="Acidic residues" evidence="1">
    <location>
        <begin position="88"/>
        <end position="98"/>
    </location>
</feature>
<accession>A0A4Q8AF26</accession>
<gene>
    <name evidence="2" type="ORF">EV380_1799</name>
</gene>
<proteinExistence type="predicted"/>
<keyword evidence="3" id="KW-1185">Reference proteome</keyword>
<evidence type="ECO:0000313" key="2">
    <source>
        <dbReference type="EMBL" id="RZU62209.1"/>
    </source>
</evidence>
<comment type="caution">
    <text evidence="2">The sequence shown here is derived from an EMBL/GenBank/DDBJ whole genome shotgun (WGS) entry which is preliminary data.</text>
</comment>
<dbReference type="AlphaFoldDB" id="A0A4Q8AF26"/>
<evidence type="ECO:0000256" key="1">
    <source>
        <dbReference type="SAM" id="MobiDB-lite"/>
    </source>
</evidence>
<feature type="region of interest" description="Disordered" evidence="1">
    <location>
        <begin position="1"/>
        <end position="98"/>
    </location>
</feature>
<dbReference type="Proteomes" id="UP000292685">
    <property type="component" value="Unassembled WGS sequence"/>
</dbReference>